<dbReference type="OrthoDB" id="774951at2759"/>
<dbReference type="Gene3D" id="6.10.140.1120">
    <property type="match status" value="1"/>
</dbReference>
<name>A0A1I8NF31_MUSDO</name>
<dbReference type="eggNOG" id="KOG0193">
    <property type="taxonomic scope" value="Eukaryota"/>
</dbReference>
<comment type="catalytic activity">
    <reaction evidence="7">
        <text>L-threonyl-[protein] + ATP = O-phospho-L-threonyl-[protein] + ADP + H(+)</text>
        <dbReference type="Rhea" id="RHEA:46608"/>
        <dbReference type="Rhea" id="RHEA-COMP:11060"/>
        <dbReference type="Rhea" id="RHEA-COMP:11605"/>
        <dbReference type="ChEBI" id="CHEBI:15378"/>
        <dbReference type="ChEBI" id="CHEBI:30013"/>
        <dbReference type="ChEBI" id="CHEBI:30616"/>
        <dbReference type="ChEBI" id="CHEBI:61977"/>
        <dbReference type="ChEBI" id="CHEBI:456216"/>
        <dbReference type="EC" id="2.7.11.1"/>
    </reaction>
</comment>
<dbReference type="GO" id="GO:0004674">
    <property type="term" value="F:protein serine/threonine kinase activity"/>
    <property type="evidence" value="ECO:0007669"/>
    <property type="project" value="UniProtKB-EC"/>
</dbReference>
<feature type="compositionally biased region" description="Basic residues" evidence="10">
    <location>
        <begin position="576"/>
        <end position="591"/>
    </location>
</feature>
<feature type="compositionally biased region" description="Low complexity" evidence="10">
    <location>
        <begin position="828"/>
        <end position="839"/>
    </location>
</feature>
<evidence type="ECO:0000259" key="12">
    <source>
        <dbReference type="PROSITE" id="PS50081"/>
    </source>
</evidence>
<dbReference type="InterPro" id="IPR046933">
    <property type="entry name" value="SAM_KSR1_N_sf"/>
</dbReference>
<dbReference type="InterPro" id="IPR000719">
    <property type="entry name" value="Prot_kinase_dom"/>
</dbReference>
<feature type="compositionally biased region" description="Basic and acidic residues" evidence="10">
    <location>
        <begin position="840"/>
        <end position="850"/>
    </location>
</feature>
<protein>
    <recommendedName>
        <fullName evidence="14">Protein tyrosine kinase</fullName>
    </recommendedName>
</protein>
<feature type="compositionally biased region" description="Polar residues" evidence="10">
    <location>
        <begin position="425"/>
        <end position="440"/>
    </location>
</feature>
<feature type="region of interest" description="Disordered" evidence="10">
    <location>
        <begin position="561"/>
        <end position="670"/>
    </location>
</feature>
<evidence type="ECO:0008006" key="14">
    <source>
        <dbReference type="Google" id="ProtNLM"/>
    </source>
</evidence>
<feature type="compositionally biased region" description="Low complexity" evidence="10">
    <location>
        <begin position="644"/>
        <end position="667"/>
    </location>
</feature>
<evidence type="ECO:0000256" key="2">
    <source>
        <dbReference type="ARBA" id="ARBA00022723"/>
    </source>
</evidence>
<feature type="compositionally biased region" description="Polar residues" evidence="10">
    <location>
        <begin position="257"/>
        <end position="266"/>
    </location>
</feature>
<dbReference type="InterPro" id="IPR013761">
    <property type="entry name" value="SAM/pointed_sf"/>
</dbReference>
<evidence type="ECO:0000256" key="6">
    <source>
        <dbReference type="ARBA" id="ARBA00022840"/>
    </source>
</evidence>
<accession>A0A1I8NF31</accession>
<dbReference type="InterPro" id="IPR046349">
    <property type="entry name" value="C1-like_sf"/>
</dbReference>
<evidence type="ECO:0000256" key="3">
    <source>
        <dbReference type="ARBA" id="ARBA00022741"/>
    </source>
</evidence>
<dbReference type="InterPro" id="IPR008266">
    <property type="entry name" value="Tyr_kinase_AS"/>
</dbReference>
<dbReference type="FunFam" id="3.30.200.20:FF:000034">
    <property type="entry name" value="Kinase suppressor of Ras 1"/>
    <property type="match status" value="1"/>
</dbReference>
<dbReference type="Gene3D" id="3.30.200.20">
    <property type="entry name" value="Phosphorylase Kinase, domain 1"/>
    <property type="match status" value="1"/>
</dbReference>
<dbReference type="SUPFAM" id="SSF56112">
    <property type="entry name" value="Protein kinase-like (PK-like)"/>
    <property type="match status" value="1"/>
</dbReference>
<feature type="compositionally biased region" description="Polar residues" evidence="10">
    <location>
        <begin position="561"/>
        <end position="572"/>
    </location>
</feature>
<dbReference type="RefSeq" id="XP_005191210.2">
    <property type="nucleotide sequence ID" value="XM_005191153.4"/>
</dbReference>
<dbReference type="GO" id="GO:0005524">
    <property type="term" value="F:ATP binding"/>
    <property type="evidence" value="ECO:0007669"/>
    <property type="project" value="UniProtKB-UniRule"/>
</dbReference>
<feature type="compositionally biased region" description="Polar residues" evidence="10">
    <location>
        <begin position="322"/>
        <end position="331"/>
    </location>
</feature>
<feature type="compositionally biased region" description="Polar residues" evidence="10">
    <location>
        <begin position="1"/>
        <end position="19"/>
    </location>
</feature>
<feature type="compositionally biased region" description="Low complexity" evidence="10">
    <location>
        <begin position="267"/>
        <end position="298"/>
    </location>
</feature>
<keyword evidence="6 9" id="KW-0067">ATP-binding</keyword>
<dbReference type="CDD" id="cd20812">
    <property type="entry name" value="C1_KSR"/>
    <property type="match status" value="1"/>
</dbReference>
<evidence type="ECO:0000256" key="7">
    <source>
        <dbReference type="ARBA" id="ARBA00047899"/>
    </source>
</evidence>
<dbReference type="GO" id="GO:0046872">
    <property type="term" value="F:metal ion binding"/>
    <property type="evidence" value="ECO:0007669"/>
    <property type="project" value="UniProtKB-KW"/>
</dbReference>
<feature type="compositionally biased region" description="Polar residues" evidence="10">
    <location>
        <begin position="343"/>
        <end position="359"/>
    </location>
</feature>
<dbReference type="Gene3D" id="1.10.150.50">
    <property type="entry name" value="Transcription Factor, Ets-1"/>
    <property type="match status" value="1"/>
</dbReference>
<organism evidence="13">
    <name type="scientific">Musca domestica</name>
    <name type="common">House fly</name>
    <dbReference type="NCBI Taxonomy" id="7370"/>
    <lineage>
        <taxon>Eukaryota</taxon>
        <taxon>Metazoa</taxon>
        <taxon>Ecdysozoa</taxon>
        <taxon>Arthropoda</taxon>
        <taxon>Hexapoda</taxon>
        <taxon>Insecta</taxon>
        <taxon>Pterygota</taxon>
        <taxon>Neoptera</taxon>
        <taxon>Endopterygota</taxon>
        <taxon>Diptera</taxon>
        <taxon>Brachycera</taxon>
        <taxon>Muscomorpha</taxon>
        <taxon>Muscoidea</taxon>
        <taxon>Muscidae</taxon>
        <taxon>Musca</taxon>
    </lineage>
</organism>
<evidence type="ECO:0000256" key="4">
    <source>
        <dbReference type="ARBA" id="ARBA00022777"/>
    </source>
</evidence>
<evidence type="ECO:0000256" key="10">
    <source>
        <dbReference type="SAM" id="MobiDB-lite"/>
    </source>
</evidence>
<dbReference type="SMART" id="SM00109">
    <property type="entry name" value="C1"/>
    <property type="match status" value="1"/>
</dbReference>
<feature type="compositionally biased region" description="Polar residues" evidence="10">
    <location>
        <begin position="727"/>
        <end position="737"/>
    </location>
</feature>
<evidence type="ECO:0000256" key="9">
    <source>
        <dbReference type="PROSITE-ProRule" id="PRU10141"/>
    </source>
</evidence>
<dbReference type="CDD" id="cd14063">
    <property type="entry name" value="PK_KSR"/>
    <property type="match status" value="1"/>
</dbReference>
<dbReference type="InterPro" id="IPR002219">
    <property type="entry name" value="PKC_DAG/PE"/>
</dbReference>
<evidence type="ECO:0000256" key="5">
    <source>
        <dbReference type="ARBA" id="ARBA00022833"/>
    </source>
</evidence>
<reference evidence="13" key="1">
    <citation type="submission" date="2020-05" db="UniProtKB">
        <authorList>
            <consortium name="EnsemblMetazoa"/>
        </authorList>
    </citation>
    <scope>IDENTIFICATION</scope>
    <source>
        <strain evidence="13">Aabys</strain>
    </source>
</reference>
<dbReference type="InterPro" id="IPR017441">
    <property type="entry name" value="Protein_kinase_ATP_BS"/>
</dbReference>
<dbReference type="VEuPathDB" id="VectorBase:MDOMA2_007726"/>
<feature type="region of interest" description="Disordered" evidence="10">
    <location>
        <begin position="703"/>
        <end position="779"/>
    </location>
</feature>
<feature type="compositionally biased region" description="Low complexity" evidence="10">
    <location>
        <begin position="20"/>
        <end position="34"/>
    </location>
</feature>
<keyword evidence="1" id="KW-0808">Transferase</keyword>
<feature type="compositionally biased region" description="Low complexity" evidence="10">
    <location>
        <begin position="360"/>
        <end position="372"/>
    </location>
</feature>
<dbReference type="KEGG" id="mde:101897779"/>
<evidence type="ECO:0000313" key="13">
    <source>
        <dbReference type="EnsemblMetazoa" id="MDOA014520-PA"/>
    </source>
</evidence>
<dbReference type="Pfam" id="PF07714">
    <property type="entry name" value="PK_Tyr_Ser-Thr"/>
    <property type="match status" value="1"/>
</dbReference>
<dbReference type="PROSITE" id="PS50011">
    <property type="entry name" value="PROTEIN_KINASE_DOM"/>
    <property type="match status" value="1"/>
</dbReference>
<keyword evidence="3 9" id="KW-0547">Nucleotide-binding</keyword>
<dbReference type="EnsemblMetazoa" id="MDOA014520-RA">
    <property type="protein sequence ID" value="MDOA014520-PA"/>
    <property type="gene ID" value="MDOA014520"/>
</dbReference>
<keyword evidence="4" id="KW-0418">Kinase</keyword>
<feature type="domain" description="Protein kinase" evidence="11">
    <location>
        <begin position="877"/>
        <end position="1141"/>
    </location>
</feature>
<dbReference type="FunFam" id="1.10.510.10:FF:000107">
    <property type="entry name" value="kinase suppressor of Ras 1"/>
    <property type="match status" value="1"/>
</dbReference>
<feature type="compositionally biased region" description="Low complexity" evidence="10">
    <location>
        <begin position="387"/>
        <end position="406"/>
    </location>
</feature>
<feature type="region of interest" description="Disordered" evidence="10">
    <location>
        <begin position="225"/>
        <end position="469"/>
    </location>
</feature>
<dbReference type="SUPFAM" id="SSF57889">
    <property type="entry name" value="Cysteine-rich domain"/>
    <property type="match status" value="1"/>
</dbReference>
<keyword evidence="5" id="KW-0862">Zinc</keyword>
<dbReference type="Pfam" id="PF20406">
    <property type="entry name" value="SAM_KSR1_N"/>
    <property type="match status" value="1"/>
</dbReference>
<comment type="catalytic activity">
    <reaction evidence="8">
        <text>L-seryl-[protein] + ATP = O-phospho-L-seryl-[protein] + ADP + H(+)</text>
        <dbReference type="Rhea" id="RHEA:17989"/>
        <dbReference type="Rhea" id="RHEA-COMP:9863"/>
        <dbReference type="Rhea" id="RHEA-COMP:11604"/>
        <dbReference type="ChEBI" id="CHEBI:15378"/>
        <dbReference type="ChEBI" id="CHEBI:29999"/>
        <dbReference type="ChEBI" id="CHEBI:30616"/>
        <dbReference type="ChEBI" id="CHEBI:83421"/>
        <dbReference type="ChEBI" id="CHEBI:456216"/>
        <dbReference type="EC" id="2.7.11.1"/>
    </reaction>
</comment>
<feature type="binding site" evidence="9">
    <location>
        <position position="903"/>
    </location>
    <ligand>
        <name>ATP</name>
        <dbReference type="ChEBI" id="CHEBI:30616"/>
    </ligand>
</feature>
<evidence type="ECO:0000256" key="1">
    <source>
        <dbReference type="ARBA" id="ARBA00022679"/>
    </source>
</evidence>
<dbReference type="InterPro" id="IPR046861">
    <property type="entry name" value="SAM_KSR1_N"/>
</dbReference>
<dbReference type="PROSITE" id="PS00109">
    <property type="entry name" value="PROTEIN_KINASE_TYR"/>
    <property type="match status" value="1"/>
</dbReference>
<dbReference type="VEuPathDB" id="VectorBase:MDOA014520"/>
<feature type="region of interest" description="Disordered" evidence="10">
    <location>
        <begin position="813"/>
        <end position="862"/>
    </location>
</feature>
<dbReference type="CDD" id="cd09487">
    <property type="entry name" value="SAM_superfamily"/>
    <property type="match status" value="1"/>
</dbReference>
<dbReference type="PROSITE" id="PS50081">
    <property type="entry name" value="ZF_DAG_PE_2"/>
    <property type="match status" value="1"/>
</dbReference>
<evidence type="ECO:0000259" key="11">
    <source>
        <dbReference type="PROSITE" id="PS50011"/>
    </source>
</evidence>
<feature type="compositionally biased region" description="Low complexity" evidence="10">
    <location>
        <begin position="738"/>
        <end position="779"/>
    </location>
</feature>
<dbReference type="Gene3D" id="1.10.510.10">
    <property type="entry name" value="Transferase(Phosphotransferase) domain 1"/>
    <property type="match status" value="1"/>
</dbReference>
<gene>
    <name evidence="13" type="primary">101897779</name>
</gene>
<feature type="domain" description="Phorbol-ester/DAG-type" evidence="12">
    <location>
        <begin position="488"/>
        <end position="532"/>
    </location>
</feature>
<proteinExistence type="predicted"/>
<evidence type="ECO:0000256" key="8">
    <source>
        <dbReference type="ARBA" id="ARBA00048679"/>
    </source>
</evidence>
<feature type="compositionally biased region" description="Low complexity" evidence="10">
    <location>
        <begin position="441"/>
        <end position="467"/>
    </location>
</feature>
<feature type="compositionally biased region" description="Low complexity" evidence="10">
    <location>
        <begin position="238"/>
        <end position="256"/>
    </location>
</feature>
<dbReference type="InterPro" id="IPR051681">
    <property type="entry name" value="Ser/Thr_Kinases-Pseudokinases"/>
</dbReference>
<dbReference type="AlphaFoldDB" id="A0A1I8NF31"/>
<dbReference type="PROSITE" id="PS00107">
    <property type="entry name" value="PROTEIN_KINASE_ATP"/>
    <property type="match status" value="1"/>
</dbReference>
<dbReference type="Pfam" id="PF13543">
    <property type="entry name" value="SAM_KSR1"/>
    <property type="match status" value="1"/>
</dbReference>
<feature type="compositionally biased region" description="Basic and acidic residues" evidence="10">
    <location>
        <begin position="813"/>
        <end position="827"/>
    </location>
</feature>
<feature type="region of interest" description="Disordered" evidence="10">
    <location>
        <begin position="184"/>
        <end position="204"/>
    </location>
</feature>
<dbReference type="STRING" id="7370.A0A1I8NF31"/>
<dbReference type="InterPro" id="IPR025561">
    <property type="entry name" value="KSR_SAM-like_dom"/>
</dbReference>
<keyword evidence="2" id="KW-0479">Metal-binding</keyword>
<feature type="region of interest" description="Disordered" evidence="10">
    <location>
        <begin position="1"/>
        <end position="34"/>
    </location>
</feature>
<dbReference type="Gene3D" id="3.30.60.20">
    <property type="match status" value="1"/>
</dbReference>
<dbReference type="PANTHER" id="PTHR44329:SF253">
    <property type="entry name" value="KINASE SUPPRESSOR OF RAS 2"/>
    <property type="match status" value="1"/>
</dbReference>
<sequence>MINSSSTTATPVKTMTPVRSNPHQSNAHSASASSLPANDLDVIQDMIDCSANRLEGLRTQCLTSTLLTQREIRSLETKLLRMFSELLLTKGRLNERLPASGLPHTSGNELRQWLRVVGLSQETLNVCLTRLSTLEQLLELNEDALKELLEHNPNYREEELRRLTKAMQNLRKCKDILTTPAVHETTQDSELATDAEETKSSRESNEQLIEQLFWDSWDRHHRGSVGNIGITASPRTNRNALKQAKQQQQHQSNRQSPSNDNQSAYKSSSSTTSINNSMNDDNNSTQSSQSSALTLTLTPSPPNSPFSISTSVFGGGGGGSLNGTPQKTTKIAGTPPPMKKHMTSLNSNQPLTPTHAASLQHSAGGYHHQQAHQQDHIPIPLSKSKSNESQFQDSSLSSMSTTIISSPTMANSGGGGGGPLKYNSGYGSNTTTATRSRLNTDPSPDSHSSASSDIFVESSNNSSNNNSLQVPLSPCTPIVNLSMSHNIAHRFNTVVKVATCDLCLKPMFIGRKCKECKYRCHKVCEPDVPPSCCLPPEFIKEFKNAIKDQVAAGYHNQLTHTLQTQSPNQSHGSLGKQRKARTAGGGRHQKHGSNVSASNAGGIIGGGGMHADSSSPGSSCNSSSPSSPALFNLQHHHSSGDMQATTIMSSSAGGSSTSSNMLSTPSSHKNASQFNFPDVTITSNCNNPAGATTETILSAQNANTCSPSHEYNMMDGDGQQQQHQQQRSRNNSNEALISSTGNNSNNLSGSGSGAAASGVQGNSSSSTTMSSSSTTTTSHHNNIAAANNIVNAGPATFFPRKLSSAGVDKRGNFTELSDTHKSNDSDKTVSLSGSTSASTDSDRTPVRLDSTEDGDSGNWPRQNSLSLKEWDIPYGDLKMLEKIGQGRFGTVHRAMWHGSVAVKLLKEDYLADEQMLEVFKAEVANFKKTRHENLVLFMGACMNPPYLAIVTSLCKGNTLYTHIHARREKFVINKTTLIAQQITQGMGYLHARGIIHKDLRTKNIFLENGKVIITDFGLFSSTKLLYCDKGLGVPLGWLCYLAPELMRCLMPCKPTGEILPFSAASDVYSFGTVWYELLCGEFPFKSQPPESIIWQVGRGMKQTLANLQTSRDVKDILMLCWHYTVDDRPDFPKLLTLFERLPKKRLARSPSHPIQLSRSAEAIF</sequence>
<dbReference type="PANTHER" id="PTHR44329">
    <property type="entry name" value="SERINE/THREONINE-PROTEIN KINASE TNNI3K-RELATED"/>
    <property type="match status" value="1"/>
</dbReference>
<dbReference type="InterPro" id="IPR011009">
    <property type="entry name" value="Kinase-like_dom_sf"/>
</dbReference>
<dbReference type="InterPro" id="IPR001245">
    <property type="entry name" value="Ser-Thr/Tyr_kinase_cat_dom"/>
</dbReference>
<feature type="compositionally biased region" description="Low complexity" evidence="10">
    <location>
        <begin position="613"/>
        <end position="628"/>
    </location>
</feature>